<reference evidence="1 2" key="1">
    <citation type="submission" date="2015-01" db="EMBL/GenBank/DDBJ databases">
        <title>Evolution of Trichinella species and genotypes.</title>
        <authorList>
            <person name="Korhonen P.K."/>
            <person name="Edoardo P."/>
            <person name="Giuseppe L.R."/>
            <person name="Gasser R.B."/>
        </authorList>
    </citation>
    <scope>NUCLEOTIDE SEQUENCE [LARGE SCALE GENOMIC DNA]</scope>
    <source>
        <strain evidence="1">ISS1980</strain>
    </source>
</reference>
<gene>
    <name evidence="1" type="ORF">T10_4046</name>
</gene>
<proteinExistence type="predicted"/>
<sequence>MYCLEVNWNIVDSLTCNFIGYHLHMGHYSFDYDKAFWYNIVKEEEEEDNGKLKDYLSVSKQQVPVSMFDYLIEYEMAKEKQIINNYEHHMQKIN</sequence>
<name>A0A0V1MD90_9BILA</name>
<accession>A0A0V1MD90</accession>
<organism evidence="1 2">
    <name type="scientific">Trichinella papuae</name>
    <dbReference type="NCBI Taxonomy" id="268474"/>
    <lineage>
        <taxon>Eukaryota</taxon>
        <taxon>Metazoa</taxon>
        <taxon>Ecdysozoa</taxon>
        <taxon>Nematoda</taxon>
        <taxon>Enoplea</taxon>
        <taxon>Dorylaimia</taxon>
        <taxon>Trichinellida</taxon>
        <taxon>Trichinellidae</taxon>
        <taxon>Trichinella</taxon>
    </lineage>
</organism>
<dbReference type="AlphaFoldDB" id="A0A0V1MD90"/>
<dbReference type="Proteomes" id="UP000054843">
    <property type="component" value="Unassembled WGS sequence"/>
</dbReference>
<comment type="caution">
    <text evidence="1">The sequence shown here is derived from an EMBL/GenBank/DDBJ whole genome shotgun (WGS) entry which is preliminary data.</text>
</comment>
<keyword evidence="2" id="KW-1185">Reference proteome</keyword>
<dbReference type="OrthoDB" id="10433116at2759"/>
<protein>
    <submittedName>
        <fullName evidence="1">Uncharacterized protein</fullName>
    </submittedName>
</protein>
<evidence type="ECO:0000313" key="1">
    <source>
        <dbReference type="EMBL" id="KRZ69883.1"/>
    </source>
</evidence>
<dbReference type="EMBL" id="JYDO01000126">
    <property type="protein sequence ID" value="KRZ69883.1"/>
    <property type="molecule type" value="Genomic_DNA"/>
</dbReference>
<evidence type="ECO:0000313" key="2">
    <source>
        <dbReference type="Proteomes" id="UP000054843"/>
    </source>
</evidence>